<proteinExistence type="predicted"/>
<comment type="caution">
    <text evidence="1">The sequence shown here is derived from an EMBL/GenBank/DDBJ whole genome shotgun (WGS) entry which is preliminary data.</text>
</comment>
<sequence>MALAVFGYVQINNYFYILNEFSASAYTWLQYGEELECPDALEFNGDNYIIYNDCYGFDPGEPIIESGHIETDNDYVYFLNRKVKQQSFLQGHTKSQKLKILLRNEHELNLQRGSRIFMFKRIKWTNSTTHKLLKRTQNAWLALLRCYV</sequence>
<reference evidence="2" key="1">
    <citation type="submission" date="2016-07" db="EMBL/GenBank/DDBJ databases">
        <authorList>
            <person name="Florea S."/>
            <person name="Webb J.S."/>
            <person name="Jaromczyk J."/>
            <person name="Schardl C.L."/>
        </authorList>
    </citation>
    <scope>NUCLEOTIDE SEQUENCE [LARGE SCALE GENOMIC DNA]</scope>
    <source>
        <strain evidence="2">IPB1</strain>
    </source>
</reference>
<name>A0A1C0TWN5_9GAMM</name>
<dbReference type="AlphaFoldDB" id="A0A1C0TWN5"/>
<dbReference type="EMBL" id="MAUJ01000001">
    <property type="protein sequence ID" value="OCQ23738.1"/>
    <property type="molecule type" value="Genomic_DNA"/>
</dbReference>
<protein>
    <submittedName>
        <fullName evidence="1">Uncharacterized protein</fullName>
    </submittedName>
</protein>
<gene>
    <name evidence="1" type="ORF">A7985_07300</name>
</gene>
<organism evidence="1 2">
    <name type="scientific">Pseudoalteromonas luteoviolacea</name>
    <dbReference type="NCBI Taxonomy" id="43657"/>
    <lineage>
        <taxon>Bacteria</taxon>
        <taxon>Pseudomonadati</taxon>
        <taxon>Pseudomonadota</taxon>
        <taxon>Gammaproteobacteria</taxon>
        <taxon>Alteromonadales</taxon>
        <taxon>Pseudoalteromonadaceae</taxon>
        <taxon>Pseudoalteromonas</taxon>
    </lineage>
</organism>
<evidence type="ECO:0000313" key="1">
    <source>
        <dbReference type="EMBL" id="OCQ23738.1"/>
    </source>
</evidence>
<accession>A0A1C0TWN5</accession>
<evidence type="ECO:0000313" key="2">
    <source>
        <dbReference type="Proteomes" id="UP000093366"/>
    </source>
</evidence>
<dbReference type="Proteomes" id="UP000093366">
    <property type="component" value="Unassembled WGS sequence"/>
</dbReference>